<dbReference type="EMBL" id="HG994580">
    <property type="protein sequence ID" value="CAF2774220.1"/>
    <property type="molecule type" value="Genomic_DNA"/>
</dbReference>
<proteinExistence type="predicted"/>
<dbReference type="AlphaFoldDB" id="A0A7R8GZV3"/>
<reference evidence="1" key="1">
    <citation type="submission" date="2021-02" db="EMBL/GenBank/DDBJ databases">
        <authorList>
            <person name="Bekaert M."/>
        </authorList>
    </citation>
    <scope>NUCLEOTIDE SEQUENCE</scope>
    <source>
        <strain evidence="1">IoA-00</strain>
    </source>
</reference>
<keyword evidence="2" id="KW-1185">Reference proteome</keyword>
<gene>
    <name evidence="1" type="ORF">LSAA_978</name>
</gene>
<evidence type="ECO:0000313" key="2">
    <source>
        <dbReference type="Proteomes" id="UP000675881"/>
    </source>
</evidence>
<organism evidence="1 2">
    <name type="scientific">Lepeophtheirus salmonis</name>
    <name type="common">Salmon louse</name>
    <name type="synonym">Caligus salmonis</name>
    <dbReference type="NCBI Taxonomy" id="72036"/>
    <lineage>
        <taxon>Eukaryota</taxon>
        <taxon>Metazoa</taxon>
        <taxon>Ecdysozoa</taxon>
        <taxon>Arthropoda</taxon>
        <taxon>Crustacea</taxon>
        <taxon>Multicrustacea</taxon>
        <taxon>Hexanauplia</taxon>
        <taxon>Copepoda</taxon>
        <taxon>Siphonostomatoida</taxon>
        <taxon>Caligidae</taxon>
        <taxon>Lepeophtheirus</taxon>
    </lineage>
</organism>
<sequence length="226" mass="26332">METPCSFQAPMTKERLFEIINEIEVCGIKIFAVIFDLGNKTFLSQFGLIKPSQFTFPIPHDPRYIIPNYNGKSMRFGKKHFEELMHIDCGVFKVAWEMTENHIECKGIVAKGLGLLFKYSPRQLQKLSFSESKLLSELKQSRERKLIEDKEKFPSVEKYKLWFSREISGREASHPLARTPQPKEEYDRAIRSYKELGFARPEGHSQRTSRILLWFSVLFPSSSCDP</sequence>
<evidence type="ECO:0000313" key="1">
    <source>
        <dbReference type="EMBL" id="CAF2774220.1"/>
    </source>
</evidence>
<accession>A0A7R8GZV3</accession>
<dbReference type="Proteomes" id="UP000675881">
    <property type="component" value="Chromosome 1"/>
</dbReference>
<protein>
    <submittedName>
        <fullName evidence="1">(salmon louse) hypothetical protein</fullName>
    </submittedName>
</protein>
<name>A0A7R8GZV3_LEPSM</name>